<dbReference type="PANTHER" id="PTHR47381">
    <property type="entry name" value="ALPHA/BETA-HYDROLASES SUPERFAMILY PROTEIN"/>
    <property type="match status" value="1"/>
</dbReference>
<reference evidence="1" key="2">
    <citation type="journal article" date="2022" name="Microb. Genom.">
        <title>A chromosome-scale genome assembly of the tomato pathogen Cladosporium fulvum reveals a compartmentalized genome architecture and the presence of a dispensable chromosome.</title>
        <authorList>
            <person name="Zaccaron A.Z."/>
            <person name="Chen L.H."/>
            <person name="Samaras A."/>
            <person name="Stergiopoulos I."/>
        </authorList>
    </citation>
    <scope>NUCLEOTIDE SEQUENCE</scope>
    <source>
        <strain evidence="1">Race5_Kim</strain>
    </source>
</reference>
<dbReference type="EMBL" id="CP090172">
    <property type="protein sequence ID" value="UJO22603.1"/>
    <property type="molecule type" value="Genomic_DNA"/>
</dbReference>
<dbReference type="AlphaFoldDB" id="A0A9Q8PHK0"/>
<evidence type="ECO:0000313" key="2">
    <source>
        <dbReference type="Proteomes" id="UP000756132"/>
    </source>
</evidence>
<sequence>MAGGSTFAWAHALRLDSNKSPFDSPMAVTHKAFHGVQPVSYKRYNIGGILTTLYGLEELPHHPSEIVCFWLLHGRGDTQDSMAYTAASLLNKHNAERRKRKAGEGGKGLIFACFDQRNHGSRMVDNLSNVSWKQGNATHGPDMFSLYVGTANDLSLLITSLEHLIPFKIKEHVCGGLSLGGHATWVVLMREPRVRAGMVVVGCPDYVRLMTDRAIRSKVPSTMSTDPPGLEFLGSSDFPQSLLAAVEEYDPAGILLSELDVYGKDDHLHAPSENEVKRLRPILERTLQGKKILCLSGGKDRLVPHQQGEVFMSWMKRAIDAKTGWAKDMGIELEDVVDEKAGHEFSKGMIEHAQRWICDYLLNEERTEAGRSKL</sequence>
<evidence type="ECO:0008006" key="3">
    <source>
        <dbReference type="Google" id="ProtNLM"/>
    </source>
</evidence>
<dbReference type="RefSeq" id="XP_047766969.1">
    <property type="nucleotide sequence ID" value="XM_047910992.1"/>
</dbReference>
<dbReference type="OrthoDB" id="2152248at2759"/>
<dbReference type="InterPro" id="IPR029058">
    <property type="entry name" value="AB_hydrolase_fold"/>
</dbReference>
<proteinExistence type="predicted"/>
<protein>
    <recommendedName>
        <fullName evidence="3">AB hydrolase-1 domain-containing protein</fullName>
    </recommendedName>
</protein>
<evidence type="ECO:0000313" key="1">
    <source>
        <dbReference type="EMBL" id="UJO22603.1"/>
    </source>
</evidence>
<dbReference type="Proteomes" id="UP000756132">
    <property type="component" value="Chromosome 10"/>
</dbReference>
<accession>A0A9Q8PHK0</accession>
<dbReference type="Gene3D" id="3.40.50.1820">
    <property type="entry name" value="alpha/beta hydrolase"/>
    <property type="match status" value="1"/>
</dbReference>
<dbReference type="SUPFAM" id="SSF53474">
    <property type="entry name" value="alpha/beta-Hydrolases"/>
    <property type="match status" value="1"/>
</dbReference>
<dbReference type="GeneID" id="71991722"/>
<dbReference type="OMA" id="APVTCLW"/>
<name>A0A9Q8PHK0_PASFU</name>
<gene>
    <name evidence="1" type="ORF">CLAFUR5_11844</name>
</gene>
<dbReference type="KEGG" id="ffu:CLAFUR5_11844"/>
<dbReference type="PANTHER" id="PTHR47381:SF3">
    <property type="entry name" value="ALPHA_BETA-HYDROLASES SUPERFAMILY PROTEIN"/>
    <property type="match status" value="1"/>
</dbReference>
<reference evidence="1" key="1">
    <citation type="submission" date="2021-12" db="EMBL/GenBank/DDBJ databases">
        <authorList>
            <person name="Zaccaron A."/>
            <person name="Stergiopoulos I."/>
        </authorList>
    </citation>
    <scope>NUCLEOTIDE SEQUENCE</scope>
    <source>
        <strain evidence="1">Race5_Kim</strain>
    </source>
</reference>
<keyword evidence="2" id="KW-1185">Reference proteome</keyword>
<organism evidence="1 2">
    <name type="scientific">Passalora fulva</name>
    <name type="common">Tomato leaf mold</name>
    <name type="synonym">Cladosporium fulvum</name>
    <dbReference type="NCBI Taxonomy" id="5499"/>
    <lineage>
        <taxon>Eukaryota</taxon>
        <taxon>Fungi</taxon>
        <taxon>Dikarya</taxon>
        <taxon>Ascomycota</taxon>
        <taxon>Pezizomycotina</taxon>
        <taxon>Dothideomycetes</taxon>
        <taxon>Dothideomycetidae</taxon>
        <taxon>Mycosphaerellales</taxon>
        <taxon>Mycosphaerellaceae</taxon>
        <taxon>Fulvia</taxon>
    </lineage>
</organism>